<dbReference type="GO" id="GO:0005634">
    <property type="term" value="C:nucleus"/>
    <property type="evidence" value="ECO:0000318"/>
    <property type="project" value="GO_Central"/>
</dbReference>
<reference evidence="3 4" key="1">
    <citation type="journal article" date="2007" name="Science">
        <title>The Chlamydomonas genome reveals the evolution of key animal and plant functions.</title>
        <authorList>
            <person name="Merchant S.S."/>
            <person name="Prochnik S.E."/>
            <person name="Vallon O."/>
            <person name="Harris E.H."/>
            <person name="Karpowicz S.J."/>
            <person name="Witman G.B."/>
            <person name="Terry A."/>
            <person name="Salamov A."/>
            <person name="Fritz-Laylin L.K."/>
            <person name="Marechal-Drouard L."/>
            <person name="Marshall W.F."/>
            <person name="Qu L.H."/>
            <person name="Nelson D.R."/>
            <person name="Sanderfoot A.A."/>
            <person name="Spalding M.H."/>
            <person name="Kapitonov V.V."/>
            <person name="Ren Q."/>
            <person name="Ferris P."/>
            <person name="Lindquist E."/>
            <person name="Shapiro H."/>
            <person name="Lucas S.M."/>
            <person name="Grimwood J."/>
            <person name="Schmutz J."/>
            <person name="Cardol P."/>
            <person name="Cerutti H."/>
            <person name="Chanfreau G."/>
            <person name="Chen C.L."/>
            <person name="Cognat V."/>
            <person name="Croft M.T."/>
            <person name="Dent R."/>
            <person name="Dutcher S."/>
            <person name="Fernandez E."/>
            <person name="Fukuzawa H."/>
            <person name="Gonzalez-Ballester D."/>
            <person name="Gonzalez-Halphen D."/>
            <person name="Hallmann A."/>
            <person name="Hanikenne M."/>
            <person name="Hippler M."/>
            <person name="Inwood W."/>
            <person name="Jabbari K."/>
            <person name="Kalanon M."/>
            <person name="Kuras R."/>
            <person name="Lefebvre P.A."/>
            <person name="Lemaire S.D."/>
            <person name="Lobanov A.V."/>
            <person name="Lohr M."/>
            <person name="Manuell A."/>
            <person name="Meier I."/>
            <person name="Mets L."/>
            <person name="Mittag M."/>
            <person name="Mittelmeier T."/>
            <person name="Moroney J.V."/>
            <person name="Moseley J."/>
            <person name="Napoli C."/>
            <person name="Nedelcu A.M."/>
            <person name="Niyogi K."/>
            <person name="Novoselov S.V."/>
            <person name="Paulsen I.T."/>
            <person name="Pazour G."/>
            <person name="Purton S."/>
            <person name="Ral J.P."/>
            <person name="Riano-Pachon D.M."/>
            <person name="Riekhof W."/>
            <person name="Rymarquis L."/>
            <person name="Schroda M."/>
            <person name="Stern D."/>
            <person name="Umen J."/>
            <person name="Willows R."/>
            <person name="Wilson N."/>
            <person name="Zimmer S.L."/>
            <person name="Allmer J."/>
            <person name="Balk J."/>
            <person name="Bisova K."/>
            <person name="Chen C.J."/>
            <person name="Elias M."/>
            <person name="Gendler K."/>
            <person name="Hauser C."/>
            <person name="Lamb M.R."/>
            <person name="Ledford H."/>
            <person name="Long J.C."/>
            <person name="Minagawa J."/>
            <person name="Page M.D."/>
            <person name="Pan J."/>
            <person name="Pootakham W."/>
            <person name="Roje S."/>
            <person name="Rose A."/>
            <person name="Stahlberg E."/>
            <person name="Terauchi A.M."/>
            <person name="Yang P."/>
            <person name="Ball S."/>
            <person name="Bowler C."/>
            <person name="Dieckmann C.L."/>
            <person name="Gladyshev V.N."/>
            <person name="Green P."/>
            <person name="Jorgensen R."/>
            <person name="Mayfield S."/>
            <person name="Mueller-Roeber B."/>
            <person name="Rajamani S."/>
            <person name="Sayre R.T."/>
            <person name="Brokstein P."/>
            <person name="Dubchak I."/>
            <person name="Goodstein D."/>
            <person name="Hornick L."/>
            <person name="Huang Y.W."/>
            <person name="Jhaveri J."/>
            <person name="Luo Y."/>
            <person name="Martinez D."/>
            <person name="Ngau W.C."/>
            <person name="Otillar B."/>
            <person name="Poliakov A."/>
            <person name="Porter A."/>
            <person name="Szajkowski L."/>
            <person name="Werner G."/>
            <person name="Zhou K."/>
            <person name="Grigoriev I.V."/>
            <person name="Rokhsar D.S."/>
            <person name="Grossman A.R."/>
        </authorList>
    </citation>
    <scope>NUCLEOTIDE SEQUENCE [LARGE SCALE GENOMIC DNA]</scope>
    <source>
        <strain evidence="4">CC-503</strain>
    </source>
</reference>
<feature type="compositionally biased region" description="Low complexity" evidence="1">
    <location>
        <begin position="1674"/>
        <end position="1683"/>
    </location>
</feature>
<dbReference type="EMBL" id="CM008977">
    <property type="protein sequence ID" value="PNW72460.1"/>
    <property type="molecule type" value="Genomic_DNA"/>
</dbReference>
<dbReference type="InterPro" id="IPR027974">
    <property type="entry name" value="DUF4470"/>
</dbReference>
<evidence type="ECO:0000259" key="2">
    <source>
        <dbReference type="Pfam" id="PF14737"/>
    </source>
</evidence>
<name>A8JAA0_CHLRE</name>
<organism evidence="3 4">
    <name type="scientific">Chlamydomonas reinhardtii</name>
    <name type="common">Chlamydomonas smithii</name>
    <dbReference type="NCBI Taxonomy" id="3055"/>
    <lineage>
        <taxon>Eukaryota</taxon>
        <taxon>Viridiplantae</taxon>
        <taxon>Chlorophyta</taxon>
        <taxon>core chlorophytes</taxon>
        <taxon>Chlorophyceae</taxon>
        <taxon>CS clade</taxon>
        <taxon>Chlamydomonadales</taxon>
        <taxon>Chlamydomonadaceae</taxon>
        <taxon>Chlamydomonas</taxon>
    </lineage>
</organism>
<dbReference type="InterPro" id="IPR011990">
    <property type="entry name" value="TPR-like_helical_dom_sf"/>
</dbReference>
<feature type="domain" description="DUF4470" evidence="2">
    <location>
        <begin position="739"/>
        <end position="802"/>
    </location>
</feature>
<keyword evidence="4" id="KW-1185">Reference proteome</keyword>
<protein>
    <recommendedName>
        <fullName evidence="2">DUF4470 domain-containing protein</fullName>
    </recommendedName>
</protein>
<feature type="compositionally biased region" description="Low complexity" evidence="1">
    <location>
        <begin position="130"/>
        <end position="146"/>
    </location>
</feature>
<accession>A8JAA0</accession>
<gene>
    <name evidence="3" type="ORF">CHLRE_16g682251v5</name>
</gene>
<feature type="compositionally biased region" description="Gly residues" evidence="1">
    <location>
        <begin position="1648"/>
        <end position="1657"/>
    </location>
</feature>
<dbReference type="InterPro" id="IPR019734">
    <property type="entry name" value="TPR_rpt"/>
</dbReference>
<dbReference type="ProMEX" id="A8JAA0"/>
<dbReference type="GO" id="GO:0006457">
    <property type="term" value="P:protein folding"/>
    <property type="evidence" value="ECO:0000318"/>
    <property type="project" value="GO_Central"/>
</dbReference>
<evidence type="ECO:0000313" key="3">
    <source>
        <dbReference type="EMBL" id="PNW72460.1"/>
    </source>
</evidence>
<dbReference type="Gene3D" id="2.160.20.10">
    <property type="entry name" value="Single-stranded right-handed beta-helix, Pectin lyase-like"/>
    <property type="match status" value="1"/>
</dbReference>
<feature type="region of interest" description="Disordered" evidence="1">
    <location>
        <begin position="599"/>
        <end position="633"/>
    </location>
</feature>
<dbReference type="SUPFAM" id="SSF48452">
    <property type="entry name" value="TPR-like"/>
    <property type="match status" value="1"/>
</dbReference>
<dbReference type="RefSeq" id="XP_001698928.1">
    <property type="nucleotide sequence ID" value="XM_001698876.2"/>
</dbReference>
<dbReference type="GO" id="GO:0051879">
    <property type="term" value="F:Hsp90 protein binding"/>
    <property type="evidence" value="ECO:0000318"/>
    <property type="project" value="GO_Central"/>
</dbReference>
<dbReference type="SMART" id="SM00028">
    <property type="entry name" value="TPR"/>
    <property type="match status" value="2"/>
</dbReference>
<evidence type="ECO:0000313" key="4">
    <source>
        <dbReference type="Proteomes" id="UP000006906"/>
    </source>
</evidence>
<dbReference type="STRING" id="3055.A8JAA0"/>
<dbReference type="InParanoid" id="A8JAA0"/>
<dbReference type="Gramene" id="PNW72460">
    <property type="protein sequence ID" value="PNW72460"/>
    <property type="gene ID" value="CHLRE_16g682251v5"/>
</dbReference>
<dbReference type="GO" id="GO:0030544">
    <property type="term" value="F:Hsp70 protein binding"/>
    <property type="evidence" value="ECO:0000318"/>
    <property type="project" value="GO_Central"/>
</dbReference>
<dbReference type="KEGG" id="cre:CHLRE_16g682251v5"/>
<feature type="compositionally biased region" description="Low complexity" evidence="1">
    <location>
        <begin position="855"/>
        <end position="869"/>
    </location>
</feature>
<dbReference type="PANTHER" id="PTHR46035:SF1">
    <property type="entry name" value="TETRATRICOPEPTIDE REPEAT PROTEIN 4"/>
    <property type="match status" value="1"/>
</dbReference>
<dbReference type="OrthoDB" id="2335338at2759"/>
<proteinExistence type="predicted"/>
<feature type="region of interest" description="Disordered" evidence="1">
    <location>
        <begin position="125"/>
        <end position="146"/>
    </location>
</feature>
<dbReference type="Gene3D" id="1.25.40.10">
    <property type="entry name" value="Tetratricopeptide repeat domain"/>
    <property type="match status" value="1"/>
</dbReference>
<dbReference type="PANTHER" id="PTHR46035">
    <property type="entry name" value="TETRATRICOPEPTIDE REPEAT PROTEIN 4"/>
    <property type="match status" value="1"/>
</dbReference>
<dbReference type="HOGENOM" id="CLU_240039_0_0_1"/>
<dbReference type="OMA" id="ACKIMIS"/>
<sequence>MSSARERGNDYFRRGEHAAALEAYTQGLTGPPRIDAKERALLLCNRAACSLALGQTAGAAADCRACLEIEPANFKAHFRLAKSLPPGDEAAAPAIAAAVALAGPENRTPMLDTYTAIRTATEVLREQQRRQQQQQDGTAPAAGGDAGAAGAATAGVVLLALPTAVEQIAVAGTWGEVEAAVALGKQLVVLRPGRYRTSIAAPGGAGGGMMPGLFGMMGLMRGRGGGGGSSKGAGYTLLGVGAVELYSPPGAGHALWVTEDHPPVTLVGMRLVGGGRAAVCLSAPEAAVQAAAASEVEPEPQLTMSWCRVVDYDEVGVLVVGPVAARLDRCVFARNAKQAVEVREGGSLAGHRLAIADCRQGVSAYGGARRLVLTDSLILRALSEGLLLAGGHSNAATAAQLEMLGGDKPPPWATGLGADIFRTADEQAKELGSRLSARVEGCVVAGCGQFGVSADSGTQLLLRRCRLLGNDPIQLFIKGCSDVTVLCCQLSYSGAMSRCEWYSRTGLPSSSPMRRQCGVRVGVNYGAWVRLEGCAFAGPDPADLAIFEEMHGRGAQIAGTNTGPGAARLGMWSRPVSAARNSFHAASLGAAAAKAASSKSRFPGDAEVEGSAVKEEEGDEDEGGRAGEGFGEEERLPSLKALAARLPAWALDSAASGIGGSGVPTASGAALRAFPPPAMLQRTGFTFPQSAWSPTAHQFYAIGNTFGYDVTGGLLQPPPAPPSVVPAGDDVNTAGGGGGGGDVHVLLGGCGDIRNLLATAHAVLGSSSGSSVRRLTMTLNDGNLAMLARNVVLLHMAAEQRAAPAAVLAAWANHGLSAAHAHLVRCSLRALADEPWPHWLSAAEELVEPNGKGDGSSSDAGAGADGSSSSTARELRRAFAAWADCTLSLEALMRMRADRRGLDGGGSGQASEAAVELSLAAVAAQLGAAVAARLKPEVAEYVRAGSLRMPAGDVLGGGGRAGAGGVGAGGGRGAVEVTEANPTLLLAPELQYTVYFSSSILRAVALKPGSASAAAAGSAATGRLAPLLLEALAPQLQAVVEGLSGGRLRVRLQRGDILAALLSAPTPGPGAHGGSGGGYFDFIDCSNVADYVSLPALLAAAAPLLKPPAATAQQQQQQQQHPGSPALLGNSRLRCESIVVYGAECVQQKLQRALGKAAGGSGSSSKAPTPAAFVAGQLGGMSLAAFCEASGMRLCGGQQLEGRPDTPALRLEWAAEAAATAVAAEPVPEAGSSSSSSSWLTAPRLLLELLPVCRQLLVAPTSGGGVPVAPSPLALVQLAALAAPPAALEPLVRALVRCDASGVAGLFKWELQLHAALQAAAAAAAAAASTGAAETEAVAGTAQQGQAQRRSAASAVRWLEYAADPGWDLAGRDDDPLLLAFSRKPLPRGVSLSLQQALGLQADTAIAAGGAGGGGGRGPAVAAAAAAVVKQLVAGFSWDEAQGVAHVVLPAAITEQCGSWFVTLCSLGSSSKGAGPAGKAAAGSSSDSALTAVGASKMVLALKEVEGAAAPKAPVVWRRRRWAAAADVGSGESGTAGEDVALLERATAAAASANGGGGGGGVPVSGGAPQWQAAMRLCTRSVGAPSNTGGGGSGSSSGSAWRRQQCVAVDLLAPSAPLPAADRLCVDMAVEGCELVVRLKPLAPAAGGASGKAAGKGGKAKGKAAAGGAGGAAASGEEAADSAGGSGSSIDEFRLQLPALGPGRAYSGRVEEVRLSRRLGLLCALVPVE</sequence>
<feature type="region of interest" description="Disordered" evidence="1">
    <location>
        <begin position="1646"/>
        <end position="1687"/>
    </location>
</feature>
<dbReference type="Pfam" id="PF14737">
    <property type="entry name" value="DUF4470"/>
    <property type="match status" value="1"/>
</dbReference>
<evidence type="ECO:0000256" key="1">
    <source>
        <dbReference type="SAM" id="MobiDB-lite"/>
    </source>
</evidence>
<dbReference type="PaxDb" id="3055-EDO99210"/>
<dbReference type="GeneID" id="5724429"/>
<feature type="region of interest" description="Disordered" evidence="1">
    <location>
        <begin position="848"/>
        <end position="869"/>
    </location>
</feature>
<dbReference type="InterPro" id="IPR012334">
    <property type="entry name" value="Pectin_lyas_fold"/>
</dbReference>
<dbReference type="Proteomes" id="UP000006906">
    <property type="component" value="Chromosome 16"/>
</dbReference>